<organism evidence="2 3">
    <name type="scientific">Protea cynaroides</name>
    <dbReference type="NCBI Taxonomy" id="273540"/>
    <lineage>
        <taxon>Eukaryota</taxon>
        <taxon>Viridiplantae</taxon>
        <taxon>Streptophyta</taxon>
        <taxon>Embryophyta</taxon>
        <taxon>Tracheophyta</taxon>
        <taxon>Spermatophyta</taxon>
        <taxon>Magnoliopsida</taxon>
        <taxon>Proteales</taxon>
        <taxon>Proteaceae</taxon>
        <taxon>Protea</taxon>
    </lineage>
</organism>
<dbReference type="Proteomes" id="UP001141806">
    <property type="component" value="Unassembled WGS sequence"/>
</dbReference>
<evidence type="ECO:0000313" key="2">
    <source>
        <dbReference type="EMBL" id="KAJ4970428.1"/>
    </source>
</evidence>
<protein>
    <submittedName>
        <fullName evidence="2">Uncharacterized protein</fullName>
    </submittedName>
</protein>
<feature type="compositionally biased region" description="Low complexity" evidence="1">
    <location>
        <begin position="122"/>
        <end position="133"/>
    </location>
</feature>
<evidence type="ECO:0000256" key="1">
    <source>
        <dbReference type="SAM" id="MobiDB-lite"/>
    </source>
</evidence>
<proteinExistence type="predicted"/>
<name>A0A9Q0KGW6_9MAGN</name>
<gene>
    <name evidence="2" type="ORF">NE237_003527</name>
</gene>
<comment type="caution">
    <text evidence="2">The sequence shown here is derived from an EMBL/GenBank/DDBJ whole genome shotgun (WGS) entry which is preliminary data.</text>
</comment>
<evidence type="ECO:0000313" key="3">
    <source>
        <dbReference type="Proteomes" id="UP001141806"/>
    </source>
</evidence>
<keyword evidence="3" id="KW-1185">Reference proteome</keyword>
<dbReference type="AlphaFoldDB" id="A0A9Q0KGW6"/>
<feature type="region of interest" description="Disordered" evidence="1">
    <location>
        <begin position="106"/>
        <end position="154"/>
    </location>
</feature>
<accession>A0A9Q0KGW6</accession>
<feature type="compositionally biased region" description="Basic and acidic residues" evidence="1">
    <location>
        <begin position="106"/>
        <end position="115"/>
    </location>
</feature>
<reference evidence="2" key="1">
    <citation type="journal article" date="2023" name="Plant J.">
        <title>The genome of the king protea, Protea cynaroides.</title>
        <authorList>
            <person name="Chang J."/>
            <person name="Duong T.A."/>
            <person name="Schoeman C."/>
            <person name="Ma X."/>
            <person name="Roodt D."/>
            <person name="Barker N."/>
            <person name="Li Z."/>
            <person name="Van de Peer Y."/>
            <person name="Mizrachi E."/>
        </authorList>
    </citation>
    <scope>NUCLEOTIDE SEQUENCE</scope>
    <source>
        <tissue evidence="2">Young leaves</tissue>
    </source>
</reference>
<dbReference type="EMBL" id="JAMYWD010000005">
    <property type="protein sequence ID" value="KAJ4970428.1"/>
    <property type="molecule type" value="Genomic_DNA"/>
</dbReference>
<sequence length="154" mass="17433">MACYTADNPQHAQCLSLAILKSLFIRILDYSIQHLEDFNIGFISNVKEYLHRIAESSKYPPSQNGGKGKPPPILAWKLAATLWVMNEIPFPHMKEDVLEERRLLKKEMRGRDRNTRSVQSGSLPPHLSDPSHSPDSEELGASEEDHPPFLRGFG</sequence>